<accession>A0A0M4EY80</accession>
<dbReference type="AlphaFoldDB" id="A0A0M4EY80"/>
<proteinExistence type="predicted"/>
<name>A0A0M4EY80_DROBS</name>
<reference evidence="1 2" key="1">
    <citation type="submission" date="2015-08" db="EMBL/GenBank/DDBJ databases">
        <title>Ancestral chromatin configuration constrains chromatin evolution on differentiating sex chromosomes in Drosophila.</title>
        <authorList>
            <person name="Zhou Q."/>
            <person name="Bachtrog D."/>
        </authorList>
    </citation>
    <scope>NUCLEOTIDE SEQUENCE [LARGE SCALE GENOMIC DNA]</scope>
    <source>
        <tissue evidence="1">Whole larvae</tissue>
    </source>
</reference>
<sequence length="87" mass="10564">YNPYNTPSPTFSTLNNYYNPTPYPYNYYNPNANNYYSNNNDVKIRIWPYVIGQYLYPSYYNNNINDPYASFNNPNWQSYYANVYQNQ</sequence>
<gene>
    <name evidence="1" type="ORF">Dbus_chr3Lg236</name>
</gene>
<dbReference type="OrthoDB" id="7883806at2759"/>
<keyword evidence="2" id="KW-1185">Reference proteome</keyword>
<dbReference type="OMA" id="AQYYTPY"/>
<evidence type="ECO:0000313" key="1">
    <source>
        <dbReference type="EMBL" id="ALC43070.1"/>
    </source>
</evidence>
<dbReference type="EMBL" id="CP012525">
    <property type="protein sequence ID" value="ALC43070.1"/>
    <property type="molecule type" value="Genomic_DNA"/>
</dbReference>
<evidence type="ECO:0000313" key="2">
    <source>
        <dbReference type="Proteomes" id="UP000494163"/>
    </source>
</evidence>
<feature type="non-terminal residue" evidence="1">
    <location>
        <position position="87"/>
    </location>
</feature>
<dbReference type="Proteomes" id="UP000494163">
    <property type="component" value="Chromosome 3L"/>
</dbReference>
<feature type="non-terminal residue" evidence="1">
    <location>
        <position position="1"/>
    </location>
</feature>
<organism evidence="1 2">
    <name type="scientific">Drosophila busckii</name>
    <name type="common">Fruit fly</name>
    <dbReference type="NCBI Taxonomy" id="30019"/>
    <lineage>
        <taxon>Eukaryota</taxon>
        <taxon>Metazoa</taxon>
        <taxon>Ecdysozoa</taxon>
        <taxon>Arthropoda</taxon>
        <taxon>Hexapoda</taxon>
        <taxon>Insecta</taxon>
        <taxon>Pterygota</taxon>
        <taxon>Neoptera</taxon>
        <taxon>Endopterygota</taxon>
        <taxon>Diptera</taxon>
        <taxon>Brachycera</taxon>
        <taxon>Muscomorpha</taxon>
        <taxon>Ephydroidea</taxon>
        <taxon>Drosophilidae</taxon>
        <taxon>Drosophila</taxon>
    </lineage>
</organism>
<protein>
    <submittedName>
        <fullName evidence="1">CG34265</fullName>
    </submittedName>
</protein>